<evidence type="ECO:0000313" key="3">
    <source>
        <dbReference type="Proteomes" id="UP000199473"/>
    </source>
</evidence>
<dbReference type="InterPro" id="IPR002347">
    <property type="entry name" value="SDR_fam"/>
</dbReference>
<comment type="similarity">
    <text evidence="1">Belongs to the short-chain dehydrogenases/reductases (SDR) family.</text>
</comment>
<dbReference type="PANTHER" id="PTHR42879">
    <property type="entry name" value="3-OXOACYL-(ACYL-CARRIER-PROTEIN) REDUCTASE"/>
    <property type="match status" value="1"/>
</dbReference>
<evidence type="ECO:0000256" key="1">
    <source>
        <dbReference type="ARBA" id="ARBA00006484"/>
    </source>
</evidence>
<dbReference type="Proteomes" id="UP000199473">
    <property type="component" value="Unassembled WGS sequence"/>
</dbReference>
<dbReference type="SUPFAM" id="SSF51735">
    <property type="entry name" value="NAD(P)-binding Rossmann-fold domains"/>
    <property type="match status" value="1"/>
</dbReference>
<sequence>MDGKVAISMDKVAIITAAGRGIGAAVAQRLSKDGWRVAVMSPSGNAEKLAATLPDALGVTGSVTEAADIERLVAATLAKWGRIDALVNNAGHPPKAPLFDLTDAQWHAGFDMVMLSAIRALRCVLPTFQARKSGAVVNLSSYAALEPEGDFPATTLRAALGAWTKLAADTLAPQGIRVNAVLPGFVDSLPEKEARRARIPLGRYAHAPEIAAAVAYLLSEDASYVTGQSLRVDGGLTRHV</sequence>
<dbReference type="EMBL" id="FOSQ01000006">
    <property type="protein sequence ID" value="SFK72723.1"/>
    <property type="molecule type" value="Genomic_DNA"/>
</dbReference>
<dbReference type="InterPro" id="IPR036291">
    <property type="entry name" value="NAD(P)-bd_dom_sf"/>
</dbReference>
<dbReference type="STRING" id="1123062.SAMN02745775_106176"/>
<dbReference type="InterPro" id="IPR050259">
    <property type="entry name" value="SDR"/>
</dbReference>
<dbReference type="Gene3D" id="3.40.50.720">
    <property type="entry name" value="NAD(P)-binding Rossmann-like Domain"/>
    <property type="match status" value="1"/>
</dbReference>
<proteinExistence type="inferred from homology"/>
<organism evidence="2 3">
    <name type="scientific">Falsiroseomonas stagni DSM 19981</name>
    <dbReference type="NCBI Taxonomy" id="1123062"/>
    <lineage>
        <taxon>Bacteria</taxon>
        <taxon>Pseudomonadati</taxon>
        <taxon>Pseudomonadota</taxon>
        <taxon>Alphaproteobacteria</taxon>
        <taxon>Acetobacterales</taxon>
        <taxon>Roseomonadaceae</taxon>
        <taxon>Falsiroseomonas</taxon>
    </lineage>
</organism>
<keyword evidence="3" id="KW-1185">Reference proteome</keyword>
<evidence type="ECO:0000313" key="2">
    <source>
        <dbReference type="EMBL" id="SFK72723.1"/>
    </source>
</evidence>
<reference evidence="2 3" key="1">
    <citation type="submission" date="2016-10" db="EMBL/GenBank/DDBJ databases">
        <authorList>
            <person name="de Groot N.N."/>
        </authorList>
    </citation>
    <scope>NUCLEOTIDE SEQUENCE [LARGE SCALE GENOMIC DNA]</scope>
    <source>
        <strain evidence="2 3">DSM 19981</strain>
    </source>
</reference>
<dbReference type="PRINTS" id="PR00081">
    <property type="entry name" value="GDHRDH"/>
</dbReference>
<accession>A0A1I4BW14</accession>
<protein>
    <submittedName>
        <fullName evidence="2">NAD(P)-dependent dehydrogenase, short-chain alcohol dehydrogenase family</fullName>
    </submittedName>
</protein>
<dbReference type="RefSeq" id="WP_245762133.1">
    <property type="nucleotide sequence ID" value="NZ_FOSQ01000006.1"/>
</dbReference>
<name>A0A1I4BW14_9PROT</name>
<dbReference type="Pfam" id="PF13561">
    <property type="entry name" value="adh_short_C2"/>
    <property type="match status" value="1"/>
</dbReference>
<dbReference type="FunFam" id="3.40.50.720:FF:000084">
    <property type="entry name" value="Short-chain dehydrogenase reductase"/>
    <property type="match status" value="1"/>
</dbReference>
<gene>
    <name evidence="2" type="ORF">SAMN02745775_106176</name>
</gene>
<dbReference type="AlphaFoldDB" id="A0A1I4BW14"/>